<dbReference type="SUPFAM" id="SSF81321">
    <property type="entry name" value="Family A G protein-coupled receptor-like"/>
    <property type="match status" value="1"/>
</dbReference>
<feature type="transmembrane region" description="Helical" evidence="1">
    <location>
        <begin position="17"/>
        <end position="37"/>
    </location>
</feature>
<proteinExistence type="predicted"/>
<dbReference type="PANTHER" id="PTHR22943">
    <property type="entry name" value="7-TRANSMEMBRANE DOMAIN RECEPTOR C.ELEGANS"/>
    <property type="match status" value="1"/>
</dbReference>
<keyword evidence="1" id="KW-0812">Transmembrane</keyword>
<keyword evidence="1" id="KW-1133">Transmembrane helix</keyword>
<feature type="transmembrane region" description="Helical" evidence="1">
    <location>
        <begin position="90"/>
        <end position="112"/>
    </location>
</feature>
<evidence type="ECO:0008006" key="4">
    <source>
        <dbReference type="Google" id="ProtNLM"/>
    </source>
</evidence>
<accession>A0A368FKK3</accession>
<name>A0A368FKK3_ANCCA</name>
<comment type="caution">
    <text evidence="2">The sequence shown here is derived from an EMBL/GenBank/DDBJ whole genome shotgun (WGS) entry which is preliminary data.</text>
</comment>
<keyword evidence="3" id="KW-1185">Reference proteome</keyword>
<gene>
    <name evidence="2" type="ORF">ANCCAN_22147</name>
</gene>
<dbReference type="GO" id="GO:0038022">
    <property type="term" value="F:G protein-coupled olfactory receptor activity"/>
    <property type="evidence" value="ECO:0007669"/>
    <property type="project" value="TreeGrafter"/>
</dbReference>
<dbReference type="Proteomes" id="UP000252519">
    <property type="component" value="Unassembled WGS sequence"/>
</dbReference>
<dbReference type="PANTHER" id="PTHR22943:SF59">
    <property type="entry name" value="G-PROTEIN COUPLED RECEPTORS FAMILY 1 PROFILE DOMAIN-CONTAINING PROTEIN"/>
    <property type="match status" value="1"/>
</dbReference>
<dbReference type="EMBL" id="JOJR01001164">
    <property type="protein sequence ID" value="RCN32058.1"/>
    <property type="molecule type" value="Genomic_DNA"/>
</dbReference>
<reference evidence="2 3" key="1">
    <citation type="submission" date="2014-10" db="EMBL/GenBank/DDBJ databases">
        <title>Draft genome of the hookworm Ancylostoma caninum.</title>
        <authorList>
            <person name="Mitreva M."/>
        </authorList>
    </citation>
    <scope>NUCLEOTIDE SEQUENCE [LARGE SCALE GENOMIC DNA]</scope>
    <source>
        <strain evidence="2 3">Baltimore</strain>
    </source>
</reference>
<sequence length="238" mass="26936">MCPCSFSRPSLLDRIRCIWCLPLLIILYLLVALHYGLTCLYNFGPSDSKDALFDAEILHDYGVSIRNVPYIAALIRNNVSSHLVLQIPDVVGLFNVAAVINVTFIVIIFCGIKTFTAINRMQMRQRMKHIHKQLLNALLLQTLLPVLFVFIPAMAVITFSVLEIRIGRHANTVSIMLAVCPALDPFILVYFVRSYRTQVLKYVDGVVSIFCQPRLPQISRIYYIPAVQIISNPKITSI</sequence>
<dbReference type="GO" id="GO:0042048">
    <property type="term" value="P:olfactory behavior"/>
    <property type="evidence" value="ECO:0007669"/>
    <property type="project" value="TreeGrafter"/>
</dbReference>
<keyword evidence="1" id="KW-0472">Membrane</keyword>
<feature type="transmembrane region" description="Helical" evidence="1">
    <location>
        <begin position="173"/>
        <end position="192"/>
    </location>
</feature>
<dbReference type="GO" id="GO:0005886">
    <property type="term" value="C:plasma membrane"/>
    <property type="evidence" value="ECO:0007669"/>
    <property type="project" value="TreeGrafter"/>
</dbReference>
<organism evidence="2 3">
    <name type="scientific">Ancylostoma caninum</name>
    <name type="common">Dog hookworm</name>
    <dbReference type="NCBI Taxonomy" id="29170"/>
    <lineage>
        <taxon>Eukaryota</taxon>
        <taxon>Metazoa</taxon>
        <taxon>Ecdysozoa</taxon>
        <taxon>Nematoda</taxon>
        <taxon>Chromadorea</taxon>
        <taxon>Rhabditida</taxon>
        <taxon>Rhabditina</taxon>
        <taxon>Rhabditomorpha</taxon>
        <taxon>Strongyloidea</taxon>
        <taxon>Ancylostomatidae</taxon>
        <taxon>Ancylostomatinae</taxon>
        <taxon>Ancylostoma</taxon>
    </lineage>
</organism>
<dbReference type="InterPro" id="IPR019428">
    <property type="entry name" value="7TM_GPCR_serpentine_rcpt_Str"/>
</dbReference>
<dbReference type="STRING" id="29170.A0A368FKK3"/>
<evidence type="ECO:0000313" key="2">
    <source>
        <dbReference type="EMBL" id="RCN32058.1"/>
    </source>
</evidence>
<evidence type="ECO:0000313" key="3">
    <source>
        <dbReference type="Proteomes" id="UP000252519"/>
    </source>
</evidence>
<protein>
    <recommendedName>
        <fullName evidence="4">G protein-coupled receptor</fullName>
    </recommendedName>
</protein>
<feature type="transmembrane region" description="Helical" evidence="1">
    <location>
        <begin position="133"/>
        <end position="161"/>
    </location>
</feature>
<dbReference type="Pfam" id="PF10326">
    <property type="entry name" value="7TM_GPCR_Str"/>
    <property type="match status" value="1"/>
</dbReference>
<dbReference type="AlphaFoldDB" id="A0A368FKK3"/>
<evidence type="ECO:0000256" key="1">
    <source>
        <dbReference type="SAM" id="Phobius"/>
    </source>
</evidence>
<dbReference type="OrthoDB" id="5853366at2759"/>